<reference evidence="4 5" key="1">
    <citation type="journal article" date="2013" name="ISME J.">
        <title>Metabolic model for the filamentous 'Candidatus Microthrix parvicella' based on genomic and metagenomic analyses.</title>
        <authorList>
            <person name="Jon McIlroy S."/>
            <person name="Kristiansen R."/>
            <person name="Albertsen M."/>
            <person name="Michael Karst S."/>
            <person name="Rossetti S."/>
            <person name="Lund Nielsen J."/>
            <person name="Tandoi V."/>
            <person name="James Seviour R."/>
            <person name="Nielsen P.H."/>
        </authorList>
    </citation>
    <scope>NUCLEOTIDE SEQUENCE [LARGE SCALE GENOMIC DNA]</scope>
    <source>
        <strain evidence="4 5">RN1</strain>
    </source>
</reference>
<name>R4YW71_9ACTN</name>
<dbReference type="Gene3D" id="1.10.357.10">
    <property type="entry name" value="Tetracycline Repressor, domain 2"/>
    <property type="match status" value="1"/>
</dbReference>
<comment type="caution">
    <text evidence="4">The sequence shown here is derived from an EMBL/GenBank/DDBJ whole genome shotgun (WGS) entry which is preliminary data.</text>
</comment>
<dbReference type="SUPFAM" id="SSF46689">
    <property type="entry name" value="Homeodomain-like"/>
    <property type="match status" value="1"/>
</dbReference>
<dbReference type="Pfam" id="PF00440">
    <property type="entry name" value="TetR_N"/>
    <property type="match status" value="1"/>
</dbReference>
<protein>
    <recommendedName>
        <fullName evidence="3">HTH tetR-type domain-containing protein</fullName>
    </recommendedName>
</protein>
<keyword evidence="1 2" id="KW-0238">DNA-binding</keyword>
<dbReference type="AlphaFoldDB" id="R4YW71"/>
<accession>R4YW71</accession>
<dbReference type="GO" id="GO:0003677">
    <property type="term" value="F:DNA binding"/>
    <property type="evidence" value="ECO:0007669"/>
    <property type="project" value="UniProtKB-UniRule"/>
</dbReference>
<dbReference type="InterPro" id="IPR001647">
    <property type="entry name" value="HTH_TetR"/>
</dbReference>
<organism evidence="4 5">
    <name type="scientific">Candidatus Neomicrothrix parvicella RN1</name>
    <dbReference type="NCBI Taxonomy" id="1229780"/>
    <lineage>
        <taxon>Bacteria</taxon>
        <taxon>Bacillati</taxon>
        <taxon>Actinomycetota</taxon>
        <taxon>Acidimicrobiia</taxon>
        <taxon>Acidimicrobiales</taxon>
        <taxon>Microthrixaceae</taxon>
        <taxon>Candidatus Neomicrothrix</taxon>
    </lineage>
</organism>
<dbReference type="Gene3D" id="1.10.10.60">
    <property type="entry name" value="Homeodomain-like"/>
    <property type="match status" value="1"/>
</dbReference>
<dbReference type="SUPFAM" id="SSF48498">
    <property type="entry name" value="Tetracyclin repressor-like, C-terminal domain"/>
    <property type="match status" value="1"/>
</dbReference>
<feature type="domain" description="HTH tetR-type" evidence="3">
    <location>
        <begin position="1"/>
        <end position="52"/>
    </location>
</feature>
<gene>
    <name evidence="4" type="ORF">BN381_100027</name>
</gene>
<dbReference type="Proteomes" id="UP000018291">
    <property type="component" value="Unassembled WGS sequence"/>
</dbReference>
<evidence type="ECO:0000313" key="4">
    <source>
        <dbReference type="EMBL" id="CCM62140.1"/>
    </source>
</evidence>
<evidence type="ECO:0000256" key="1">
    <source>
        <dbReference type="ARBA" id="ARBA00023125"/>
    </source>
</evidence>
<evidence type="ECO:0000313" key="5">
    <source>
        <dbReference type="Proteomes" id="UP000018291"/>
    </source>
</evidence>
<evidence type="ECO:0000256" key="2">
    <source>
        <dbReference type="PROSITE-ProRule" id="PRU00335"/>
    </source>
</evidence>
<dbReference type="HOGENOM" id="CLU_069543_3_0_11"/>
<evidence type="ECO:0000259" key="3">
    <source>
        <dbReference type="PROSITE" id="PS50977"/>
    </source>
</evidence>
<dbReference type="PROSITE" id="PS50977">
    <property type="entry name" value="HTH_TETR_2"/>
    <property type="match status" value="1"/>
</dbReference>
<dbReference type="STRING" id="1229780.BN381_100027"/>
<dbReference type="InterPro" id="IPR036271">
    <property type="entry name" value="Tet_transcr_reg_TetR-rel_C_sf"/>
</dbReference>
<keyword evidence="5" id="KW-1185">Reference proteome</keyword>
<feature type="DNA-binding region" description="H-T-H motif" evidence="2">
    <location>
        <begin position="15"/>
        <end position="34"/>
    </location>
</feature>
<proteinExistence type="predicted"/>
<dbReference type="EMBL" id="CANL01000002">
    <property type="protein sequence ID" value="CCM62140.1"/>
    <property type="molecule type" value="Genomic_DNA"/>
</dbReference>
<sequence>MAIELIESEGPDSLSMRRLASRLGSSTMATYHHVADRQALMEAIAQRLLSELDPAVNPAGSKEPVDADRRGWVDLVRSEVSAFLELSRRHPATFAALLRTRPTALVTRVEGIEADLVAAGLDELPARLVVRTTARYLMGSVMGEQAAISAGQTMDEMNESFSFGLGALLEGMAARVG</sequence>
<dbReference type="eggNOG" id="COG1309">
    <property type="taxonomic scope" value="Bacteria"/>
</dbReference>
<dbReference type="InterPro" id="IPR009057">
    <property type="entry name" value="Homeodomain-like_sf"/>
</dbReference>